<evidence type="ECO:0000313" key="3">
    <source>
        <dbReference type="EMBL" id="EEN54997.1"/>
    </source>
</evidence>
<protein>
    <submittedName>
        <fullName evidence="3">Uncharacterized protein</fullName>
    </submittedName>
</protein>
<sequence>MYLSDFRVDYVQFGLTAAIGGQAEGWGGKRNVGGQMNYGGGGGARGSSGEKVNGKRGKLKELEYSTPHYVPYGEDGSRFYSDNALGHYDVISNAKPMVMDAINSMKINPTQVFNIVDYGSADGGPSMSLFYQIIGKLRPTYGDAPLIHVTYEDQAVADFKSLFMRLHGLLPTSDKHNYLKDFKNVYVAACGTSFYEQCLPNEFVNFGFSSTAMHWLSRGPCSLPDAVFHMVSSCEEVKEQFAKQAAQDWELILLLRARELAPDGYFGGGRWDSGKVNVFQKLSSMWHTFAMRGKITKEEFVNTNVFAYTRTPEEMQSPFVNEDSPVRKAGLALVRMETKHTPCAIHARWQREGGNARKHAEQFVNMLRSWSTHAFYAGLSDGRSEEEKTAILESFYNEYENEVAAAPAKYSFEHISSFLHVKKDKTAGPVH</sequence>
<dbReference type="GO" id="GO:0008168">
    <property type="term" value="F:methyltransferase activity"/>
    <property type="evidence" value="ECO:0007669"/>
    <property type="project" value="InterPro"/>
</dbReference>
<reference evidence="3" key="1">
    <citation type="journal article" date="2008" name="Nature">
        <title>The amphioxus genome and the evolution of the chordate karyotype.</title>
        <authorList>
            <consortium name="US DOE Joint Genome Institute (JGI-PGF)"/>
            <person name="Putnam N.H."/>
            <person name="Butts T."/>
            <person name="Ferrier D.E.K."/>
            <person name="Furlong R.F."/>
            <person name="Hellsten U."/>
            <person name="Kawashima T."/>
            <person name="Robinson-Rechavi M."/>
            <person name="Shoguchi E."/>
            <person name="Terry A."/>
            <person name="Yu J.-K."/>
            <person name="Benito-Gutierrez E.L."/>
            <person name="Dubchak I."/>
            <person name="Garcia-Fernandez J."/>
            <person name="Gibson-Brown J.J."/>
            <person name="Grigoriev I.V."/>
            <person name="Horton A.C."/>
            <person name="de Jong P.J."/>
            <person name="Jurka J."/>
            <person name="Kapitonov V.V."/>
            <person name="Kohara Y."/>
            <person name="Kuroki Y."/>
            <person name="Lindquist E."/>
            <person name="Lucas S."/>
            <person name="Osoegawa K."/>
            <person name="Pennacchio L.A."/>
            <person name="Salamov A.A."/>
            <person name="Satou Y."/>
            <person name="Sauka-Spengler T."/>
            <person name="Schmutz J."/>
            <person name="Shin-I T."/>
            <person name="Toyoda A."/>
            <person name="Bronner-Fraser M."/>
            <person name="Fujiyama A."/>
            <person name="Holland L.Z."/>
            <person name="Holland P.W.H."/>
            <person name="Satoh N."/>
            <person name="Rokhsar D.S."/>
        </authorList>
    </citation>
    <scope>NUCLEOTIDE SEQUENCE [LARGE SCALE GENOMIC DNA]</scope>
    <source>
        <strain evidence="3">S238N-H82</strain>
        <tissue evidence="3">Testes</tissue>
    </source>
</reference>
<dbReference type="Gene3D" id="3.40.50.150">
    <property type="entry name" value="Vaccinia Virus protein VP39"/>
    <property type="match status" value="1"/>
</dbReference>
<organism>
    <name type="scientific">Branchiostoma floridae</name>
    <name type="common">Florida lancelet</name>
    <name type="synonym">Amphioxus</name>
    <dbReference type="NCBI Taxonomy" id="7739"/>
    <lineage>
        <taxon>Eukaryota</taxon>
        <taxon>Metazoa</taxon>
        <taxon>Chordata</taxon>
        <taxon>Cephalochordata</taxon>
        <taxon>Leptocardii</taxon>
        <taxon>Amphioxiformes</taxon>
        <taxon>Branchiostomatidae</taxon>
        <taxon>Branchiostoma</taxon>
    </lineage>
</organism>
<evidence type="ECO:0000256" key="2">
    <source>
        <dbReference type="ARBA" id="ARBA00022842"/>
    </source>
</evidence>
<dbReference type="EMBL" id="GG666563">
    <property type="protein sequence ID" value="EEN54997.1"/>
    <property type="molecule type" value="Genomic_DNA"/>
</dbReference>
<dbReference type="InterPro" id="IPR042086">
    <property type="entry name" value="MeTrfase_capping"/>
</dbReference>
<dbReference type="Pfam" id="PF03492">
    <property type="entry name" value="Methyltransf_7"/>
    <property type="match status" value="1"/>
</dbReference>
<proteinExistence type="predicted"/>
<dbReference type="InterPro" id="IPR005299">
    <property type="entry name" value="MeTrfase_7"/>
</dbReference>
<name>C3YY38_BRAFL</name>
<dbReference type="Gene3D" id="1.10.1200.270">
    <property type="entry name" value="Methyltransferase, alpha-helical capping domain"/>
    <property type="match status" value="1"/>
</dbReference>
<accession>C3YY38</accession>
<dbReference type="InParanoid" id="C3YY38"/>
<gene>
    <name evidence="3" type="ORF">BRAFLDRAFT_79919</name>
</gene>
<dbReference type="AlphaFoldDB" id="C3YY38"/>
<dbReference type="eggNOG" id="ENOG502QVIG">
    <property type="taxonomic scope" value="Eukaryota"/>
</dbReference>
<dbReference type="GO" id="GO:0046872">
    <property type="term" value="F:metal ion binding"/>
    <property type="evidence" value="ECO:0007669"/>
    <property type="project" value="UniProtKB-KW"/>
</dbReference>
<dbReference type="PANTHER" id="PTHR31009">
    <property type="entry name" value="S-ADENOSYL-L-METHIONINE:CARBOXYL METHYLTRANSFERASE FAMILY PROTEIN"/>
    <property type="match status" value="1"/>
</dbReference>
<dbReference type="InterPro" id="IPR029063">
    <property type="entry name" value="SAM-dependent_MTases_sf"/>
</dbReference>
<keyword evidence="2" id="KW-0460">Magnesium</keyword>
<keyword evidence="1" id="KW-0479">Metal-binding</keyword>
<dbReference type="SUPFAM" id="SSF53335">
    <property type="entry name" value="S-adenosyl-L-methionine-dependent methyltransferases"/>
    <property type="match status" value="1"/>
</dbReference>
<evidence type="ECO:0000256" key="1">
    <source>
        <dbReference type="ARBA" id="ARBA00022723"/>
    </source>
</evidence>